<dbReference type="STRING" id="1276227.SCHRY_v1c06510"/>
<dbReference type="HOGENOM" id="CLU_1814621_0_0_14"/>
<organism evidence="6 7">
    <name type="scientific">Spiroplasma chrysopicola DF-1</name>
    <dbReference type="NCBI Taxonomy" id="1276227"/>
    <lineage>
        <taxon>Bacteria</taxon>
        <taxon>Bacillati</taxon>
        <taxon>Mycoplasmatota</taxon>
        <taxon>Mollicutes</taxon>
        <taxon>Entomoplasmatales</taxon>
        <taxon>Spiroplasmataceae</taxon>
        <taxon>Spiroplasma</taxon>
    </lineage>
</organism>
<sequence>MGIFSKKKSNNLDFSQQKIDFSEQTSSVDHQQEEQTNPNLTSTPLQKVSFTEPGLNIEQTPVVTKDGENDQIKTTGYTAKDFNDAPKIADLLLKHGQIIVHLEHLPKEERIRLLDFISGVMYSFAGTARRLENQTYEFVLGD</sequence>
<keyword evidence="3" id="KW-0131">Cell cycle</keyword>
<comment type="function">
    <text evidence="4">Cell division protein that is part of the divisome complex and is recruited early to the Z-ring. Probably stimulates Z-ring formation, perhaps through the cross-linking of FtsZ protofilaments. Its function overlaps with FtsA.</text>
</comment>
<evidence type="ECO:0000256" key="3">
    <source>
        <dbReference type="ARBA" id="ARBA00023306"/>
    </source>
</evidence>
<evidence type="ECO:0000313" key="6">
    <source>
        <dbReference type="EMBL" id="AGM25227.1"/>
    </source>
</evidence>
<dbReference type="RefSeq" id="WP_016339052.1">
    <property type="nucleotide sequence ID" value="NC_021280.1"/>
</dbReference>
<dbReference type="InterPro" id="IPR023052">
    <property type="entry name" value="Cell_div_SepF"/>
</dbReference>
<gene>
    <name evidence="6" type="ORF">SCHRY_v1c06510</name>
</gene>
<evidence type="ECO:0000256" key="1">
    <source>
        <dbReference type="ARBA" id="ARBA00022618"/>
    </source>
</evidence>
<keyword evidence="7" id="KW-1185">Reference proteome</keyword>
<feature type="region of interest" description="Disordered" evidence="5">
    <location>
        <begin position="15"/>
        <end position="46"/>
    </location>
</feature>
<evidence type="ECO:0008006" key="8">
    <source>
        <dbReference type="Google" id="ProtNLM"/>
    </source>
</evidence>
<proteinExistence type="predicted"/>
<dbReference type="EMBL" id="CP005077">
    <property type="protein sequence ID" value="AGM25227.1"/>
    <property type="molecule type" value="Genomic_DNA"/>
</dbReference>
<keyword evidence="1" id="KW-0132">Cell division</keyword>
<reference evidence="6 7" key="1">
    <citation type="journal article" date="2013" name="Genome Biol. Evol.">
        <title>Complete genomes of two dipteran-associated spiroplasmas provided insights into the origin, dynamics, and impacts of viral invasion in spiroplasma.</title>
        <authorList>
            <person name="Ku C."/>
            <person name="Lo W.S."/>
            <person name="Chen L.L."/>
            <person name="Kuo C.H."/>
        </authorList>
    </citation>
    <scope>NUCLEOTIDE SEQUENCE [LARGE SCALE GENOMIC DNA]</scope>
    <source>
        <strain evidence="6 7">DF-1</strain>
    </source>
</reference>
<evidence type="ECO:0000256" key="5">
    <source>
        <dbReference type="SAM" id="MobiDB-lite"/>
    </source>
</evidence>
<keyword evidence="2" id="KW-0717">Septation</keyword>
<dbReference type="Pfam" id="PF04472">
    <property type="entry name" value="SepF"/>
    <property type="match status" value="1"/>
</dbReference>
<dbReference type="PATRIC" id="fig|1276227.3.peg.657"/>
<evidence type="ECO:0000256" key="4">
    <source>
        <dbReference type="ARBA" id="ARBA00044936"/>
    </source>
</evidence>
<dbReference type="OrthoDB" id="389747at2"/>
<protein>
    <recommendedName>
        <fullName evidence="8">Cell division protein SepF</fullName>
    </recommendedName>
</protein>
<dbReference type="InterPro" id="IPR038594">
    <property type="entry name" value="SepF-like_sf"/>
</dbReference>
<dbReference type="Gene3D" id="3.30.110.150">
    <property type="entry name" value="SepF-like protein"/>
    <property type="match status" value="1"/>
</dbReference>
<accession>R4U1N7</accession>
<evidence type="ECO:0000256" key="2">
    <source>
        <dbReference type="ARBA" id="ARBA00023210"/>
    </source>
</evidence>
<evidence type="ECO:0000313" key="7">
    <source>
        <dbReference type="Proteomes" id="UP000013964"/>
    </source>
</evidence>
<dbReference type="PANTHER" id="PTHR35798:SF1">
    <property type="entry name" value="CELL DIVISION PROTEIN SEPF"/>
    <property type="match status" value="1"/>
</dbReference>
<name>R4U1N7_9MOLU</name>
<dbReference type="AlphaFoldDB" id="R4U1N7"/>
<dbReference type="PANTHER" id="PTHR35798">
    <property type="entry name" value="CELL DIVISION PROTEIN SEPF"/>
    <property type="match status" value="1"/>
</dbReference>
<dbReference type="eggNOG" id="COG1799">
    <property type="taxonomic scope" value="Bacteria"/>
</dbReference>
<dbReference type="InterPro" id="IPR007561">
    <property type="entry name" value="Cell_div_SepF/SepF-rel"/>
</dbReference>
<dbReference type="Proteomes" id="UP000013964">
    <property type="component" value="Chromosome"/>
</dbReference>
<dbReference type="GO" id="GO:0000917">
    <property type="term" value="P:division septum assembly"/>
    <property type="evidence" value="ECO:0007669"/>
    <property type="project" value="UniProtKB-KW"/>
</dbReference>
<dbReference type="KEGG" id="scr:SCHRY_v1c06510"/>